<feature type="region of interest" description="Disordered" evidence="1">
    <location>
        <begin position="191"/>
        <end position="229"/>
    </location>
</feature>
<comment type="caution">
    <text evidence="2">The sequence shown here is derived from an EMBL/GenBank/DDBJ whole genome shotgun (WGS) entry which is preliminary data.</text>
</comment>
<sequence length="229" mass="26535">MWREYPTTPEECWQQSSQGKYYHAALAWARKDGRIGKFPLLRYVPVNSFWDLGATDSTAVWLHQRIGPMDRWVGFREASGEGLLPFILWMESLGCVWGTHFLPHDASNQKQGVEQNTSTLTQFQEIRPSWSFQVVPVVRTVQHGIDLVRADFDTYEFDAEGCKEGLAHIEAYSREWNNRLQWWTDQPRHDEHSHAADALRQKAQAYEDFSDPSTGKPRRPRRRASGLTA</sequence>
<reference evidence="2 3" key="2">
    <citation type="submission" date="2019-01" db="EMBL/GenBank/DDBJ databases">
        <authorList>
            <person name="Li Y."/>
        </authorList>
    </citation>
    <scope>NUCLEOTIDE SEQUENCE [LARGE SCALE GENOMIC DNA]</scope>
    <source>
        <strain evidence="2 3">2D-5</strain>
    </source>
</reference>
<dbReference type="EMBL" id="SAUW01000012">
    <property type="protein sequence ID" value="RWR10445.1"/>
    <property type="molecule type" value="Genomic_DNA"/>
</dbReference>
<dbReference type="RefSeq" id="WP_128269977.1">
    <property type="nucleotide sequence ID" value="NZ_SAUW01000012.1"/>
</dbReference>
<keyword evidence="3" id="KW-1185">Reference proteome</keyword>
<name>A0A443ISX3_9RHOB</name>
<evidence type="ECO:0000313" key="3">
    <source>
        <dbReference type="Proteomes" id="UP000285710"/>
    </source>
</evidence>
<evidence type="ECO:0000313" key="2">
    <source>
        <dbReference type="EMBL" id="RWR10445.1"/>
    </source>
</evidence>
<dbReference type="AlphaFoldDB" id="A0A443ISX3"/>
<dbReference type="Proteomes" id="UP000285710">
    <property type="component" value="Unassembled WGS sequence"/>
</dbReference>
<evidence type="ECO:0000256" key="1">
    <source>
        <dbReference type="SAM" id="MobiDB-lite"/>
    </source>
</evidence>
<feature type="compositionally biased region" description="Basic and acidic residues" evidence="1">
    <location>
        <begin position="191"/>
        <end position="200"/>
    </location>
</feature>
<organism evidence="2 3">
    <name type="scientific">Paenirhodobacter populi</name>
    <dbReference type="NCBI Taxonomy" id="2306993"/>
    <lineage>
        <taxon>Bacteria</taxon>
        <taxon>Pseudomonadati</taxon>
        <taxon>Pseudomonadota</taxon>
        <taxon>Alphaproteobacteria</taxon>
        <taxon>Rhodobacterales</taxon>
        <taxon>Rhodobacter group</taxon>
        <taxon>Paenirhodobacter</taxon>
    </lineage>
</organism>
<proteinExistence type="predicted"/>
<evidence type="ECO:0008006" key="4">
    <source>
        <dbReference type="Google" id="ProtNLM"/>
    </source>
</evidence>
<feature type="compositionally biased region" description="Basic residues" evidence="1">
    <location>
        <begin position="216"/>
        <end position="229"/>
    </location>
</feature>
<gene>
    <name evidence="2" type="ORF">D2T33_12335</name>
</gene>
<reference evidence="2 3" key="1">
    <citation type="submission" date="2019-01" db="EMBL/GenBank/DDBJ databases">
        <title>Sinorhodobacter populi sp. nov. isolated from the symptomatic bark tissue of Populus euramericana canker.</title>
        <authorList>
            <person name="Xu G."/>
        </authorList>
    </citation>
    <scope>NUCLEOTIDE SEQUENCE [LARGE SCALE GENOMIC DNA]</scope>
    <source>
        <strain evidence="2 3">2D-5</strain>
    </source>
</reference>
<dbReference type="Gene3D" id="3.30.420.280">
    <property type="match status" value="1"/>
</dbReference>
<protein>
    <recommendedName>
        <fullName evidence="4">Terminase</fullName>
    </recommendedName>
</protein>
<accession>A0A443ISX3</accession>